<reference evidence="3 4" key="1">
    <citation type="submission" date="2017-02" db="EMBL/GenBank/DDBJ databases">
        <title>Mycobacterium kansasii genomes.</title>
        <authorList>
            <person name="Borowka P."/>
            <person name="Strapagiel D."/>
            <person name="Marciniak B."/>
            <person name="Lach J."/>
            <person name="Bakula Z."/>
            <person name="Van Ingen J."/>
            <person name="Safianowska A."/>
            <person name="Brzostek A."/>
            <person name="Dziadek J."/>
            <person name="Jagielski T."/>
        </authorList>
    </citation>
    <scope>NUCLEOTIDE SEQUENCE [LARGE SCALE GENOMIC DNA]</scope>
    <source>
        <strain evidence="3 4">12MK</strain>
    </source>
</reference>
<dbReference type="GO" id="GO:0008713">
    <property type="term" value="F:ADP-heptose-lipopolysaccharide heptosyltransferase activity"/>
    <property type="evidence" value="ECO:0007669"/>
    <property type="project" value="TreeGrafter"/>
</dbReference>
<keyword evidence="1" id="KW-0328">Glycosyltransferase</keyword>
<dbReference type="GO" id="GO:0009244">
    <property type="term" value="P:lipopolysaccharide core region biosynthetic process"/>
    <property type="evidence" value="ECO:0007669"/>
    <property type="project" value="TreeGrafter"/>
</dbReference>
<dbReference type="GO" id="GO:0005829">
    <property type="term" value="C:cytosol"/>
    <property type="evidence" value="ECO:0007669"/>
    <property type="project" value="TreeGrafter"/>
</dbReference>
<evidence type="ECO:0000256" key="2">
    <source>
        <dbReference type="ARBA" id="ARBA00022679"/>
    </source>
</evidence>
<dbReference type="OrthoDB" id="9807356at2"/>
<evidence type="ECO:0000256" key="1">
    <source>
        <dbReference type="ARBA" id="ARBA00022676"/>
    </source>
</evidence>
<keyword evidence="2 3" id="KW-0808">Transferase</keyword>
<dbReference type="CDD" id="cd03789">
    <property type="entry name" value="GT9_LPS_heptosyltransferase"/>
    <property type="match status" value="1"/>
</dbReference>
<dbReference type="InterPro" id="IPR002201">
    <property type="entry name" value="Glyco_trans_9"/>
</dbReference>
<dbReference type="InterPro" id="IPR051199">
    <property type="entry name" value="LPS_LOS_Heptosyltrfase"/>
</dbReference>
<dbReference type="EMBL" id="MWQA01000001">
    <property type="protein sequence ID" value="ORC07284.1"/>
    <property type="molecule type" value="Genomic_DNA"/>
</dbReference>
<comment type="caution">
    <text evidence="3">The sequence shown here is derived from an EMBL/GenBank/DDBJ whole genome shotgun (WGS) entry which is preliminary data.</text>
</comment>
<sequence length="322" mass="33124">MLIHGVLVAVASPGATVVVLRALGLGDLLTAVPALRGLRRHYPGARITLAAPDGYRDLALLTGAVDDVLPTAGLGDVRPLPKPPALAVNLHGSGPESIDHLLRWRPEAVITHRHRRHPELAGPPWRRGAHEVDRWCSLLQWAGIACEPSDVTVQRPPIRHGPTGAVVIHPGASAAARRWPAGRFAAVAAALAGDGHPVVVTGSAGESDLAHDVARRAGLPSNAVLAGALDLPRLAALVADSRLVICGDTGVGHLAAATGTASVVLFGPTAPARWGPRGPAPHVALWAGGLGDPHGDMPDPGLLRIDVATVLEAGRRLLKAAA</sequence>
<protein>
    <submittedName>
        <fullName evidence="3">Glycosyl transferase</fullName>
    </submittedName>
</protein>
<evidence type="ECO:0000313" key="4">
    <source>
        <dbReference type="Proteomes" id="UP000192335"/>
    </source>
</evidence>
<proteinExistence type="predicted"/>
<name>A0A8E2IU47_9MYCO</name>
<organism evidence="3 4">
    <name type="scientific">Mycobacterium persicum</name>
    <dbReference type="NCBI Taxonomy" id="1487726"/>
    <lineage>
        <taxon>Bacteria</taxon>
        <taxon>Bacillati</taxon>
        <taxon>Actinomycetota</taxon>
        <taxon>Actinomycetes</taxon>
        <taxon>Mycobacteriales</taxon>
        <taxon>Mycobacteriaceae</taxon>
        <taxon>Mycobacterium</taxon>
    </lineage>
</organism>
<evidence type="ECO:0000313" key="3">
    <source>
        <dbReference type="EMBL" id="ORC07284.1"/>
    </source>
</evidence>
<dbReference type="Pfam" id="PF01075">
    <property type="entry name" value="Glyco_transf_9"/>
    <property type="match status" value="1"/>
</dbReference>
<dbReference type="AlphaFoldDB" id="A0A8E2IU47"/>
<dbReference type="PANTHER" id="PTHR30160">
    <property type="entry name" value="TETRAACYLDISACCHARIDE 4'-KINASE-RELATED"/>
    <property type="match status" value="1"/>
</dbReference>
<dbReference type="SUPFAM" id="SSF53756">
    <property type="entry name" value="UDP-Glycosyltransferase/glycogen phosphorylase"/>
    <property type="match status" value="1"/>
</dbReference>
<dbReference type="PANTHER" id="PTHR30160:SF1">
    <property type="entry name" value="LIPOPOLYSACCHARIDE 1,2-N-ACETYLGLUCOSAMINETRANSFERASE-RELATED"/>
    <property type="match status" value="1"/>
</dbReference>
<dbReference type="Proteomes" id="UP000192335">
    <property type="component" value="Unassembled WGS sequence"/>
</dbReference>
<dbReference type="Gene3D" id="3.40.50.2000">
    <property type="entry name" value="Glycogen Phosphorylase B"/>
    <property type="match status" value="2"/>
</dbReference>
<gene>
    <name evidence="3" type="ORF">B4U45_12385</name>
</gene>
<accession>A0A8E2IU47</accession>